<name>A0A9D1HLS7_9FIRM</name>
<dbReference type="FunFam" id="1.10.10.10:FF:000018">
    <property type="entry name" value="DNA-binding response regulator ResD"/>
    <property type="match status" value="1"/>
</dbReference>
<evidence type="ECO:0000256" key="2">
    <source>
        <dbReference type="ARBA" id="ARBA00022553"/>
    </source>
</evidence>
<dbReference type="Proteomes" id="UP000824175">
    <property type="component" value="Unassembled WGS sequence"/>
</dbReference>
<keyword evidence="4" id="KW-0805">Transcription regulation</keyword>
<dbReference type="AlphaFoldDB" id="A0A9D1HLS7"/>
<comment type="caution">
    <text evidence="12">The sequence shown here is derived from an EMBL/GenBank/DDBJ whole genome shotgun (WGS) entry which is preliminary data.</text>
</comment>
<dbReference type="PROSITE" id="PS51755">
    <property type="entry name" value="OMPR_PHOB"/>
    <property type="match status" value="1"/>
</dbReference>
<comment type="function">
    <text evidence="7">May play the central regulatory role in sporulation. It may be an element of the effector pathway responsible for the activation of sporulation genes in response to nutritional stress. Spo0A may act in concert with spo0H (a sigma factor) to control the expression of some genes that are critical to the sporulation process.</text>
</comment>
<dbReference type="CDD" id="cd17574">
    <property type="entry name" value="REC_OmpR"/>
    <property type="match status" value="1"/>
</dbReference>
<evidence type="ECO:0000256" key="9">
    <source>
        <dbReference type="PROSITE-ProRule" id="PRU01091"/>
    </source>
</evidence>
<evidence type="ECO:0000256" key="1">
    <source>
        <dbReference type="ARBA" id="ARBA00018672"/>
    </source>
</evidence>
<dbReference type="SMART" id="SM00448">
    <property type="entry name" value="REC"/>
    <property type="match status" value="1"/>
</dbReference>
<dbReference type="InterPro" id="IPR036388">
    <property type="entry name" value="WH-like_DNA-bd_sf"/>
</dbReference>
<gene>
    <name evidence="12" type="ORF">IAD15_01700</name>
</gene>
<evidence type="ECO:0000256" key="5">
    <source>
        <dbReference type="ARBA" id="ARBA00023125"/>
    </source>
</evidence>
<proteinExistence type="predicted"/>
<evidence type="ECO:0000313" key="13">
    <source>
        <dbReference type="Proteomes" id="UP000824175"/>
    </source>
</evidence>
<keyword evidence="5 9" id="KW-0238">DNA-binding</keyword>
<keyword evidence="6" id="KW-0804">Transcription</keyword>
<dbReference type="Gene3D" id="6.10.250.690">
    <property type="match status" value="1"/>
</dbReference>
<sequence length="231" mass="26385">MTYHILIAEDDQDIVELLRLYLENNHFHVLTAANGKEALELLKQEKVDLLIVDIMMPKMNGYETIKAIRQTSHLPILVLSAKSLDHDKIIGLDLGADMYMVKPFNPLEVIANIKALLRRSYQFQDTTVSGTQLFKYGDLEYDPERMVVLKNGKTIPLTACELKILVKLMSSPGRVFTKSQLYEATGQEGYYEGDDDTMMVHISRIRAKIEDQPSKPRYIQTIRGLGYKFEG</sequence>
<evidence type="ECO:0000256" key="4">
    <source>
        <dbReference type="ARBA" id="ARBA00023015"/>
    </source>
</evidence>
<keyword evidence="2 8" id="KW-0597">Phosphoprotein</keyword>
<dbReference type="InterPro" id="IPR001867">
    <property type="entry name" value="OmpR/PhoB-type_DNA-bd"/>
</dbReference>
<dbReference type="FunFam" id="3.40.50.2300:FF:000001">
    <property type="entry name" value="DNA-binding response regulator PhoB"/>
    <property type="match status" value="1"/>
</dbReference>
<evidence type="ECO:0000259" key="10">
    <source>
        <dbReference type="PROSITE" id="PS50110"/>
    </source>
</evidence>
<dbReference type="Pfam" id="PF00486">
    <property type="entry name" value="Trans_reg_C"/>
    <property type="match status" value="1"/>
</dbReference>
<dbReference type="GO" id="GO:0006355">
    <property type="term" value="P:regulation of DNA-templated transcription"/>
    <property type="evidence" value="ECO:0007669"/>
    <property type="project" value="InterPro"/>
</dbReference>
<dbReference type="Gene3D" id="3.40.50.2300">
    <property type="match status" value="1"/>
</dbReference>
<evidence type="ECO:0000259" key="11">
    <source>
        <dbReference type="PROSITE" id="PS51755"/>
    </source>
</evidence>
<dbReference type="SUPFAM" id="SSF52172">
    <property type="entry name" value="CheY-like"/>
    <property type="match status" value="1"/>
</dbReference>
<dbReference type="Pfam" id="PF00072">
    <property type="entry name" value="Response_reg"/>
    <property type="match status" value="1"/>
</dbReference>
<evidence type="ECO:0000256" key="7">
    <source>
        <dbReference type="ARBA" id="ARBA00024867"/>
    </source>
</evidence>
<dbReference type="PROSITE" id="PS50110">
    <property type="entry name" value="RESPONSE_REGULATORY"/>
    <property type="match status" value="1"/>
</dbReference>
<evidence type="ECO:0000313" key="12">
    <source>
        <dbReference type="EMBL" id="HIU12771.1"/>
    </source>
</evidence>
<dbReference type="EMBL" id="DVMJ01000010">
    <property type="protein sequence ID" value="HIU12771.1"/>
    <property type="molecule type" value="Genomic_DNA"/>
</dbReference>
<dbReference type="GO" id="GO:0000976">
    <property type="term" value="F:transcription cis-regulatory region binding"/>
    <property type="evidence" value="ECO:0007669"/>
    <property type="project" value="TreeGrafter"/>
</dbReference>
<dbReference type="PANTHER" id="PTHR48111">
    <property type="entry name" value="REGULATOR OF RPOS"/>
    <property type="match status" value="1"/>
</dbReference>
<organism evidence="12 13">
    <name type="scientific">Candidatus Fimiplasma intestinipullorum</name>
    <dbReference type="NCBI Taxonomy" id="2840825"/>
    <lineage>
        <taxon>Bacteria</taxon>
        <taxon>Bacillati</taxon>
        <taxon>Bacillota</taxon>
        <taxon>Clostridia</taxon>
        <taxon>Eubacteriales</taxon>
        <taxon>Candidatus Fimiplasma</taxon>
    </lineage>
</organism>
<dbReference type="CDD" id="cd00383">
    <property type="entry name" value="trans_reg_C"/>
    <property type="match status" value="1"/>
</dbReference>
<feature type="DNA-binding region" description="OmpR/PhoB-type" evidence="9">
    <location>
        <begin position="131"/>
        <end position="231"/>
    </location>
</feature>
<feature type="domain" description="OmpR/PhoB-type" evidence="11">
    <location>
        <begin position="131"/>
        <end position="231"/>
    </location>
</feature>
<dbReference type="Gene3D" id="1.10.10.10">
    <property type="entry name" value="Winged helix-like DNA-binding domain superfamily/Winged helix DNA-binding domain"/>
    <property type="match status" value="1"/>
</dbReference>
<evidence type="ECO:0000256" key="3">
    <source>
        <dbReference type="ARBA" id="ARBA00023012"/>
    </source>
</evidence>
<protein>
    <recommendedName>
        <fullName evidence="1">Stage 0 sporulation protein A homolog</fullName>
    </recommendedName>
</protein>
<reference evidence="12" key="1">
    <citation type="submission" date="2020-10" db="EMBL/GenBank/DDBJ databases">
        <authorList>
            <person name="Gilroy R."/>
        </authorList>
    </citation>
    <scope>NUCLEOTIDE SEQUENCE</scope>
    <source>
        <strain evidence="12">CHK195-11698</strain>
    </source>
</reference>
<evidence type="ECO:0000256" key="8">
    <source>
        <dbReference type="PROSITE-ProRule" id="PRU00169"/>
    </source>
</evidence>
<reference evidence="12" key="2">
    <citation type="journal article" date="2021" name="PeerJ">
        <title>Extensive microbial diversity within the chicken gut microbiome revealed by metagenomics and culture.</title>
        <authorList>
            <person name="Gilroy R."/>
            <person name="Ravi A."/>
            <person name="Getino M."/>
            <person name="Pursley I."/>
            <person name="Horton D.L."/>
            <person name="Alikhan N.F."/>
            <person name="Baker D."/>
            <person name="Gharbi K."/>
            <person name="Hall N."/>
            <person name="Watson M."/>
            <person name="Adriaenssens E.M."/>
            <person name="Foster-Nyarko E."/>
            <person name="Jarju S."/>
            <person name="Secka A."/>
            <person name="Antonio M."/>
            <person name="Oren A."/>
            <person name="Chaudhuri R.R."/>
            <person name="La Ragione R."/>
            <person name="Hildebrand F."/>
            <person name="Pallen M.J."/>
        </authorList>
    </citation>
    <scope>NUCLEOTIDE SEQUENCE</scope>
    <source>
        <strain evidence="12">CHK195-11698</strain>
    </source>
</reference>
<dbReference type="SMART" id="SM00862">
    <property type="entry name" value="Trans_reg_C"/>
    <property type="match status" value="1"/>
</dbReference>
<keyword evidence="3" id="KW-0902">Two-component regulatory system</keyword>
<dbReference type="GO" id="GO:0000156">
    <property type="term" value="F:phosphorelay response regulator activity"/>
    <property type="evidence" value="ECO:0007669"/>
    <property type="project" value="TreeGrafter"/>
</dbReference>
<dbReference type="InterPro" id="IPR011006">
    <property type="entry name" value="CheY-like_superfamily"/>
</dbReference>
<feature type="domain" description="Response regulatory" evidence="10">
    <location>
        <begin position="4"/>
        <end position="117"/>
    </location>
</feature>
<dbReference type="InterPro" id="IPR001789">
    <property type="entry name" value="Sig_transdc_resp-reg_receiver"/>
</dbReference>
<dbReference type="PANTHER" id="PTHR48111:SF40">
    <property type="entry name" value="PHOSPHATE REGULON TRANSCRIPTIONAL REGULATORY PROTEIN PHOB"/>
    <property type="match status" value="1"/>
</dbReference>
<evidence type="ECO:0000256" key="6">
    <source>
        <dbReference type="ARBA" id="ARBA00023163"/>
    </source>
</evidence>
<accession>A0A9D1HLS7</accession>
<dbReference type="GO" id="GO:0032993">
    <property type="term" value="C:protein-DNA complex"/>
    <property type="evidence" value="ECO:0007669"/>
    <property type="project" value="TreeGrafter"/>
</dbReference>
<feature type="modified residue" description="4-aspartylphosphate" evidence="8">
    <location>
        <position position="53"/>
    </location>
</feature>
<dbReference type="InterPro" id="IPR039420">
    <property type="entry name" value="WalR-like"/>
</dbReference>
<dbReference type="GO" id="GO:0005829">
    <property type="term" value="C:cytosol"/>
    <property type="evidence" value="ECO:0007669"/>
    <property type="project" value="TreeGrafter"/>
</dbReference>